<dbReference type="STRING" id="52441.SAMN05216302_101458"/>
<dbReference type="Gene3D" id="3.30.70.2330">
    <property type="match status" value="1"/>
</dbReference>
<keyword evidence="2" id="KW-1185">Reference proteome</keyword>
<reference evidence="2" key="1">
    <citation type="submission" date="2016-10" db="EMBL/GenBank/DDBJ databases">
        <authorList>
            <person name="Varghese N."/>
            <person name="Submissions S."/>
        </authorList>
    </citation>
    <scope>NUCLEOTIDE SEQUENCE [LARGE SCALE GENOMIC DNA]</scope>
    <source>
        <strain evidence="2">Nm69</strain>
    </source>
</reference>
<proteinExistence type="predicted"/>
<gene>
    <name evidence="1" type="ORF">SAMN05216302_101458</name>
</gene>
<evidence type="ECO:0008006" key="3">
    <source>
        <dbReference type="Google" id="ProtNLM"/>
    </source>
</evidence>
<dbReference type="AlphaFoldDB" id="A0A1I4C3V6"/>
<dbReference type="RefSeq" id="WP_090699736.1">
    <property type="nucleotide sequence ID" value="NZ_FOSP01000014.1"/>
</dbReference>
<sequence length="204" mass="22751">MKNFVITFIAFFSALILMVTTSTANAILYTIAIVGFLLTLKWLFASHPVHSTANSKSAQIPKPSKEATVSTKNHYTLPGELYEWPQLNEYEFEVVGESYYQPAISRIHEEWVANHESVAIPPLDAHLIPDDNNPYDDKAVRIDINQYTVGHLSRDDARSFRRRLGAKKMTGQITKCKAIITGGHDLANGQQASFGVSLDIKPFG</sequence>
<dbReference type="EMBL" id="FOSP01000014">
    <property type="protein sequence ID" value="SFK75067.1"/>
    <property type="molecule type" value="Genomic_DNA"/>
</dbReference>
<organism evidence="1 2">
    <name type="scientific">Nitrosomonas aestuarii</name>
    <dbReference type="NCBI Taxonomy" id="52441"/>
    <lineage>
        <taxon>Bacteria</taxon>
        <taxon>Pseudomonadati</taxon>
        <taxon>Pseudomonadota</taxon>
        <taxon>Betaproteobacteria</taxon>
        <taxon>Nitrosomonadales</taxon>
        <taxon>Nitrosomonadaceae</taxon>
        <taxon>Nitrosomonas</taxon>
    </lineage>
</organism>
<evidence type="ECO:0000313" key="2">
    <source>
        <dbReference type="Proteomes" id="UP000199533"/>
    </source>
</evidence>
<name>A0A1I4C3V6_9PROT</name>
<protein>
    <recommendedName>
        <fullName evidence="3">HIRAN domain-containing protein</fullName>
    </recommendedName>
</protein>
<dbReference type="Proteomes" id="UP000199533">
    <property type="component" value="Unassembled WGS sequence"/>
</dbReference>
<dbReference type="OrthoDB" id="8702168at2"/>
<accession>A0A1I4C3V6</accession>
<evidence type="ECO:0000313" key="1">
    <source>
        <dbReference type="EMBL" id="SFK75067.1"/>
    </source>
</evidence>